<evidence type="ECO:0000256" key="1">
    <source>
        <dbReference type="SAM" id="Phobius"/>
    </source>
</evidence>
<reference evidence="2 3" key="1">
    <citation type="journal article" date="2014" name="PLoS Genet.">
        <title>Phylogenetically driven sequencing of extremely halophilic archaea reveals strategies for static and dynamic osmo-response.</title>
        <authorList>
            <person name="Becker E.A."/>
            <person name="Seitzer P.M."/>
            <person name="Tritt A."/>
            <person name="Larsen D."/>
            <person name="Krusor M."/>
            <person name="Yao A.I."/>
            <person name="Wu D."/>
            <person name="Madern D."/>
            <person name="Eisen J.A."/>
            <person name="Darling A.E."/>
            <person name="Facciotti M.T."/>
        </authorList>
    </citation>
    <scope>NUCLEOTIDE SEQUENCE [LARGE SCALE GENOMIC DNA]</scope>
    <source>
        <strain evidence="2 3">DSM 10284</strain>
    </source>
</reference>
<dbReference type="STRING" id="1227466.C464_03322"/>
<dbReference type="Proteomes" id="UP000011509">
    <property type="component" value="Unassembled WGS sequence"/>
</dbReference>
<accession>M0ESV4</accession>
<protein>
    <recommendedName>
        <fullName evidence="4">DUF2938 domain-containing protein</fullName>
    </recommendedName>
</protein>
<dbReference type="PATRIC" id="fig|1227466.3.peg.666"/>
<feature type="transmembrane region" description="Helical" evidence="1">
    <location>
        <begin position="90"/>
        <end position="110"/>
    </location>
</feature>
<proteinExistence type="predicted"/>
<evidence type="ECO:0000313" key="3">
    <source>
        <dbReference type="Proteomes" id="UP000011509"/>
    </source>
</evidence>
<organism evidence="2 3">
    <name type="scientific">Halorubrum coriense DSM 10284</name>
    <dbReference type="NCBI Taxonomy" id="1227466"/>
    <lineage>
        <taxon>Archaea</taxon>
        <taxon>Methanobacteriati</taxon>
        <taxon>Methanobacteriota</taxon>
        <taxon>Stenosarchaea group</taxon>
        <taxon>Halobacteria</taxon>
        <taxon>Halobacteriales</taxon>
        <taxon>Haloferacaceae</taxon>
        <taxon>Halorubrum</taxon>
    </lineage>
</organism>
<keyword evidence="3" id="KW-1185">Reference proteome</keyword>
<dbReference type="OrthoDB" id="340802at2157"/>
<gene>
    <name evidence="2" type="ORF">C464_03322</name>
</gene>
<comment type="caution">
    <text evidence="2">The sequence shown here is derived from an EMBL/GenBank/DDBJ whole genome shotgun (WGS) entry which is preliminary data.</text>
</comment>
<sequence>MTTLSLLAGLALGPVVGLVATLAMDVVMARLPEGATAPKVAAGVLTDTPVDDAPERLATWVHYVAGAGSGLLFVGLFAATGRILGGGTAVTVLVTGVVQLALMVGFFALVPLPRAPGLPRQRLGPIRRDWAASAGAYVVVAAVVVAVATGI</sequence>
<keyword evidence="1" id="KW-0472">Membrane</keyword>
<dbReference type="EMBL" id="AOJL01000017">
    <property type="protein sequence ID" value="ELZ49977.1"/>
    <property type="molecule type" value="Genomic_DNA"/>
</dbReference>
<dbReference type="AlphaFoldDB" id="M0ESV4"/>
<evidence type="ECO:0008006" key="4">
    <source>
        <dbReference type="Google" id="ProtNLM"/>
    </source>
</evidence>
<keyword evidence="1" id="KW-1133">Transmembrane helix</keyword>
<name>M0ESV4_9EURY</name>
<dbReference type="RefSeq" id="WP_006112091.1">
    <property type="nucleotide sequence ID" value="NZ_AOJL01000017.1"/>
</dbReference>
<evidence type="ECO:0000313" key="2">
    <source>
        <dbReference type="EMBL" id="ELZ49977.1"/>
    </source>
</evidence>
<feature type="transmembrane region" description="Helical" evidence="1">
    <location>
        <begin position="130"/>
        <end position="149"/>
    </location>
</feature>
<keyword evidence="1" id="KW-0812">Transmembrane</keyword>
<feature type="transmembrane region" description="Helical" evidence="1">
    <location>
        <begin position="60"/>
        <end position="78"/>
    </location>
</feature>